<gene>
    <name evidence="3" type="ORF">L3Y34_014966</name>
</gene>
<feature type="region of interest" description="Disordered" evidence="2">
    <location>
        <begin position="599"/>
        <end position="621"/>
    </location>
</feature>
<accession>A0AAE9IYA0</accession>
<evidence type="ECO:0000256" key="2">
    <source>
        <dbReference type="SAM" id="MobiDB-lite"/>
    </source>
</evidence>
<feature type="region of interest" description="Disordered" evidence="2">
    <location>
        <begin position="897"/>
        <end position="922"/>
    </location>
</feature>
<sequence>MSTKKMKRKGHSRLNCTATQRTVRRNAKQEFLKSLISEFYSPSQVATVRFDERVDYGMDREIPEHDKPNRLELSKLEKVREEFYDFQARVRTNPDPHIKKLVEYILIKIIPTHKYLEIVDFQTDFCTYETVISDLCDACPKRLDGALPKVGDHVVFVKSKKWPERGYVISPQIYEMFPELQDFFESDIGQDFYKLYMLYVGNMFPNMQKSMLDKVNTFTNEYFKWMVQMLTFPANLPPHVRWKYQPMGIPCDINSQPDYSRKLILRYIHVWLNGKTLRYFVFIHEVRIILAKLKMMNVKFSPGEELVPPEQGTSPVVHEIAEFHSPDHIMRFLTSIVPTFENHVRLLDSEMYSLTVMEFKALPIVSPYNTHCIQDIQGYERVMDVLVNEIQIGRRMPLDFRGLEVIIRKMEQLFTGRLPYKTMVNRDSVHDLLKEATNLAGKFAGKVHYPGIKLAELVPGCSLTDIENAFTEYYPQFLPLMNRYYLPKQPVPEDFDGLTHPGEPDSDYILTSLRRAEVKKAVEIKILHPLDFMNSFRDRKVRSQFSAERGLVTVVFFGLCCKKLYYFEYFANLISLKYFPSSQQNNCLENMGNVSDKLSDKSSIPSTMDSSGTQSFLETSPGETPVTLEWFDAPESMSTPPRSVLVALGVVKEEVEAILNGRKTLDCVSTGVSCNNTPIKTALGSLKFPELESRSPTSRFRVSSKSSSKKRTFIARLSPIEHRLVLKKTKSSEVERREQVEHQKKEVKSRDMVCEKPETKEEEKENSEGNSVDSEKIHALPIQGKHFSGSPVLEIIISKTPDVLSVIPSDVLLYSSPTPSNKDNDDVEVTATSSNLTNADMKRQKKRERKKARQLNKEQQLKRERLQREEAIRMRKEKFEREKKQFAEYAASVAKPTVHKEKEKENSATTNFSPDSKSQLGFENNGSLSSCSIANNDVKLEIYVSSNSLERNNEEHLPKGKHQEIHRNQQEVVKMEAIDTKPTFEIVVRGEVRQVQEFTPRRNTSQTAEDSSHNTAGTSSSNSVFDIPEDEPVTVPFHSAPIVSFCCSSPPPPSRCLPTPPPPPQRSSTPPPPPPPPPLPHPQPHPHQQINQMTHPFGRLPHQSHPMMGPAIMGPPVMGPPPMNGFVKMQPPPGYVSVGPAFTGPPVTQYPGAPYQVNSFPVQAIPVMNRPPPFFVHSHQAMPVVVRPPQHPQANPMHPLQGGPLQQHRQAGPMRPLHVGPMQQITAVYPNQRPLVRQARNPLPITAPQEQSSSSSSKKDETQNKKKDKKKTKLDKSAKTNVAEKQEESPERKEQKDVKPDIVQSEKEVDDLNGKDVAEAATAMEQEVIDCEVSLATVVVEETITLEPSMDLVETEPLPTIHLRRGSSVDLHGDLITSGVALVLEDSEEAGPLIQSTSSIGHLPSTSDEHREAVNQVLGFAKKHEDATFDIWAGWTNDMPAYPKAGKLNSDFRKMLEENEKVVKTSVKMDDNRKLSLMSICKKLESYFMNTRIYWAGSTVDSVQLRDIFTEAYGGAIPSDHWLILEKVCRFEKGFFYVFDVLIGSVLDLTYKFVSTPETQLEKSDDELYKLYQSLPKVDGVENFFKRFEELLLPDLIHFVSNRFVTVRVFVAIAEVVKEGDLAVSDRYYLATLVYGAKQFFSKFNSRIKQLHIIESGGKRWIRQATTDERRSSVSASKSSETPVTGVSGFLTALRPHIDDILQLLPDAVVNDFEFFNAVKLVCGWNGENEQRIWQAIINDRSKFQEFYDAYRPFLRIEIRMGTIYLRKLTYDDDYETDDDEVPVNVVVSPIEKSLRSALKTEDSLRDKKKSVSYAAHIELIAPNVPVPNVPDAHSDGSTQIDHKELKQMWDLERQVIRHLKRENITFDEFIESDDARNMFRHQFLVDTFKNMDLQYFAFILEKAIQETHEQSWQETLQLRQAAEEARLLLEESRKQHLREYGELRERMETISRFEAFEVQVACDSRIKSLKERITQLNEDRELLLREEVKEERARLQRQLKEMKEKHNSEKRQYMDEILRLREENSRLKADKHELETLQNERTEMEARCESQMNKSEEMCATSTRLLQDNQRELEILRESERPSILSTPDTECDWDPESEPESESIERNLTTSMPSSSTTSPWSELPSPSTPIPLSLKALKQLQLMQKFAAEYDILKLRASAREIVEWYKTTKANHKERKTAEKQLKDYEETLDLIDSIITENTEMLKLNVIDGLLEIPSIPMPFSDKVMQKMQEYKIHEKGDAREQEKKKTGVSFVRK</sequence>
<feature type="region of interest" description="Disordered" evidence="2">
    <location>
        <begin position="1245"/>
        <end position="1314"/>
    </location>
</feature>
<keyword evidence="1" id="KW-0175">Coiled coil</keyword>
<feature type="region of interest" description="Disordered" evidence="2">
    <location>
        <begin position="2240"/>
        <end position="2259"/>
    </location>
</feature>
<feature type="compositionally biased region" description="Basic residues" evidence="2">
    <location>
        <begin position="843"/>
        <end position="854"/>
    </location>
</feature>
<feature type="region of interest" description="Disordered" evidence="2">
    <location>
        <begin position="997"/>
        <end position="1032"/>
    </location>
</feature>
<evidence type="ECO:0000256" key="1">
    <source>
        <dbReference type="SAM" id="Coils"/>
    </source>
</evidence>
<dbReference type="PANTHER" id="PTHR36812">
    <property type="entry name" value="NEUROFILAMENT TRIPLET M PROTEIN-LIKE PROTEIN"/>
    <property type="match status" value="1"/>
</dbReference>
<feature type="compositionally biased region" description="Low complexity" evidence="2">
    <location>
        <begin position="2111"/>
        <end position="2129"/>
    </location>
</feature>
<feature type="compositionally biased region" description="Pro residues" evidence="2">
    <location>
        <begin position="1049"/>
        <end position="1085"/>
    </location>
</feature>
<reference evidence="3 4" key="1">
    <citation type="submission" date="2022-05" db="EMBL/GenBank/DDBJ databases">
        <title>Chromosome-level reference genomes for two strains of Caenorhabditis briggsae: an improved platform for comparative genomics.</title>
        <authorList>
            <person name="Stevens L."/>
            <person name="Andersen E.C."/>
        </authorList>
    </citation>
    <scope>NUCLEOTIDE SEQUENCE [LARGE SCALE GENOMIC DNA]</scope>
    <source>
        <strain evidence="3">QX1410_ONT</strain>
        <tissue evidence="3">Whole-organism</tissue>
    </source>
</reference>
<name>A0AAE9IYA0_CAEBR</name>
<dbReference type="PANTHER" id="PTHR36812:SF9">
    <property type="entry name" value="MYB-LIKE PROTEIN X ISOFORM X1"/>
    <property type="match status" value="1"/>
</dbReference>
<feature type="compositionally biased region" description="Basic and acidic residues" evidence="2">
    <location>
        <begin position="1274"/>
        <end position="1314"/>
    </location>
</feature>
<feature type="region of interest" description="Disordered" evidence="2">
    <location>
        <begin position="1189"/>
        <end position="1217"/>
    </location>
</feature>
<dbReference type="Proteomes" id="UP000827892">
    <property type="component" value="Chromosome I"/>
</dbReference>
<feature type="compositionally biased region" description="Polar residues" evidence="2">
    <location>
        <begin position="601"/>
        <end position="621"/>
    </location>
</feature>
<feature type="region of interest" description="Disordered" evidence="2">
    <location>
        <begin position="730"/>
        <end position="775"/>
    </location>
</feature>
<feature type="region of interest" description="Disordered" evidence="2">
    <location>
        <begin position="816"/>
        <end position="866"/>
    </location>
</feature>
<feature type="coiled-coil region" evidence="1">
    <location>
        <begin position="1967"/>
        <end position="2055"/>
    </location>
</feature>
<feature type="compositionally biased region" description="Polar residues" evidence="2">
    <location>
        <begin position="1001"/>
        <end position="1024"/>
    </location>
</feature>
<feature type="region of interest" description="Disordered" evidence="2">
    <location>
        <begin position="2078"/>
        <end position="2129"/>
    </location>
</feature>
<evidence type="ECO:0000313" key="4">
    <source>
        <dbReference type="Proteomes" id="UP000827892"/>
    </source>
</evidence>
<feature type="compositionally biased region" description="Basic and acidic residues" evidence="2">
    <location>
        <begin position="2240"/>
        <end position="2251"/>
    </location>
</feature>
<dbReference type="EMBL" id="CP090891">
    <property type="protein sequence ID" value="ULU11133.1"/>
    <property type="molecule type" value="Genomic_DNA"/>
</dbReference>
<organism evidence="3 4">
    <name type="scientific">Caenorhabditis briggsae</name>
    <dbReference type="NCBI Taxonomy" id="6238"/>
    <lineage>
        <taxon>Eukaryota</taxon>
        <taxon>Metazoa</taxon>
        <taxon>Ecdysozoa</taxon>
        <taxon>Nematoda</taxon>
        <taxon>Chromadorea</taxon>
        <taxon>Rhabditida</taxon>
        <taxon>Rhabditina</taxon>
        <taxon>Rhabditomorpha</taxon>
        <taxon>Rhabditoidea</taxon>
        <taxon>Rhabditidae</taxon>
        <taxon>Peloderinae</taxon>
        <taxon>Caenorhabditis</taxon>
    </lineage>
</organism>
<feature type="region of interest" description="Disordered" evidence="2">
    <location>
        <begin position="1049"/>
        <end position="1100"/>
    </location>
</feature>
<feature type="compositionally biased region" description="Polar residues" evidence="2">
    <location>
        <begin position="907"/>
        <end position="922"/>
    </location>
</feature>
<feature type="compositionally biased region" description="Acidic residues" evidence="2">
    <location>
        <begin position="2091"/>
        <end position="2104"/>
    </location>
</feature>
<evidence type="ECO:0000313" key="3">
    <source>
        <dbReference type="EMBL" id="ULU11133.1"/>
    </source>
</evidence>
<proteinExistence type="predicted"/>
<protein>
    <submittedName>
        <fullName evidence="3">Uncharacterized protein</fullName>
    </submittedName>
</protein>
<feature type="compositionally biased region" description="Basic and acidic residues" evidence="2">
    <location>
        <begin position="855"/>
        <end position="866"/>
    </location>
</feature>